<dbReference type="EMBL" id="JAIWYP010000007">
    <property type="protein sequence ID" value="KAH3796255.1"/>
    <property type="molecule type" value="Genomic_DNA"/>
</dbReference>
<dbReference type="Proteomes" id="UP000828390">
    <property type="component" value="Unassembled WGS sequence"/>
</dbReference>
<reference evidence="1" key="1">
    <citation type="journal article" date="2019" name="bioRxiv">
        <title>The Genome of the Zebra Mussel, Dreissena polymorpha: A Resource for Invasive Species Research.</title>
        <authorList>
            <person name="McCartney M.A."/>
            <person name="Auch B."/>
            <person name="Kono T."/>
            <person name="Mallez S."/>
            <person name="Zhang Y."/>
            <person name="Obille A."/>
            <person name="Becker A."/>
            <person name="Abrahante J.E."/>
            <person name="Garbe J."/>
            <person name="Badalamenti J.P."/>
            <person name="Herman A."/>
            <person name="Mangelson H."/>
            <person name="Liachko I."/>
            <person name="Sullivan S."/>
            <person name="Sone E.D."/>
            <person name="Koren S."/>
            <person name="Silverstein K.A.T."/>
            <person name="Beckman K.B."/>
            <person name="Gohl D.M."/>
        </authorList>
    </citation>
    <scope>NUCLEOTIDE SEQUENCE</scope>
    <source>
        <strain evidence="1">Duluth1</strain>
        <tissue evidence="1">Whole animal</tissue>
    </source>
</reference>
<proteinExistence type="predicted"/>
<accession>A0A9D4FCH6</accession>
<evidence type="ECO:0000313" key="2">
    <source>
        <dbReference type="Proteomes" id="UP000828390"/>
    </source>
</evidence>
<dbReference type="AlphaFoldDB" id="A0A9D4FCH6"/>
<gene>
    <name evidence="1" type="ORF">DPMN_149823</name>
</gene>
<sequence length="103" mass="12161">MYEELMIRWVKEILVLYTVKNSCLLVLDSFVGHKTDTVKKALRKTKEDNLVPKDTFETSTADYDDNDEEKEVNMYEDEDVPITKLISREIEKNMYVNETGLYK</sequence>
<evidence type="ECO:0000313" key="1">
    <source>
        <dbReference type="EMBL" id="KAH3796255.1"/>
    </source>
</evidence>
<comment type="caution">
    <text evidence="1">The sequence shown here is derived from an EMBL/GenBank/DDBJ whole genome shotgun (WGS) entry which is preliminary data.</text>
</comment>
<name>A0A9D4FCH6_DREPO</name>
<keyword evidence="2" id="KW-1185">Reference proteome</keyword>
<protein>
    <submittedName>
        <fullName evidence="1">Uncharacterized protein</fullName>
    </submittedName>
</protein>
<reference evidence="1" key="2">
    <citation type="submission" date="2020-11" db="EMBL/GenBank/DDBJ databases">
        <authorList>
            <person name="McCartney M.A."/>
            <person name="Auch B."/>
            <person name="Kono T."/>
            <person name="Mallez S."/>
            <person name="Becker A."/>
            <person name="Gohl D.M."/>
            <person name="Silverstein K.A.T."/>
            <person name="Koren S."/>
            <person name="Bechman K.B."/>
            <person name="Herman A."/>
            <person name="Abrahante J.E."/>
            <person name="Garbe J."/>
        </authorList>
    </citation>
    <scope>NUCLEOTIDE SEQUENCE</scope>
    <source>
        <strain evidence="1">Duluth1</strain>
        <tissue evidence="1">Whole animal</tissue>
    </source>
</reference>
<organism evidence="1 2">
    <name type="scientific">Dreissena polymorpha</name>
    <name type="common">Zebra mussel</name>
    <name type="synonym">Mytilus polymorpha</name>
    <dbReference type="NCBI Taxonomy" id="45954"/>
    <lineage>
        <taxon>Eukaryota</taxon>
        <taxon>Metazoa</taxon>
        <taxon>Spiralia</taxon>
        <taxon>Lophotrochozoa</taxon>
        <taxon>Mollusca</taxon>
        <taxon>Bivalvia</taxon>
        <taxon>Autobranchia</taxon>
        <taxon>Heteroconchia</taxon>
        <taxon>Euheterodonta</taxon>
        <taxon>Imparidentia</taxon>
        <taxon>Neoheterodontei</taxon>
        <taxon>Myida</taxon>
        <taxon>Dreissenoidea</taxon>
        <taxon>Dreissenidae</taxon>
        <taxon>Dreissena</taxon>
    </lineage>
</organism>